<reference evidence="4 6" key="3">
    <citation type="submission" date="2019-09" db="EMBL/GenBank/DDBJ databases">
        <title>High taxonomic diversity of Micromonospora strains isolated from Medicago sativa nodules in different geographical locations.</title>
        <authorList>
            <person name="Martinez-Hidalgo P."/>
            <person name="Flores-Felix J.D."/>
            <person name="Velazquez E."/>
            <person name="Brau L."/>
            <person name="Trujillo M.E."/>
            <person name="Martinez-Molina E."/>
        </authorList>
    </citation>
    <scope>NUCLEOTIDE SEQUENCE [LARGE SCALE GENOMIC DNA]</scope>
    <source>
        <strain evidence="4 6">ALFB5</strain>
    </source>
</reference>
<dbReference type="Proteomes" id="UP000253958">
    <property type="component" value="Chromosome"/>
</dbReference>
<keyword evidence="2" id="KW-0472">Membrane</keyword>
<organism evidence="3 5">
    <name type="scientific">Micromonospora aurantiaca</name>
    <name type="common">nom. illeg.</name>
    <dbReference type="NCBI Taxonomy" id="47850"/>
    <lineage>
        <taxon>Bacteria</taxon>
        <taxon>Bacillati</taxon>
        <taxon>Actinomycetota</taxon>
        <taxon>Actinomycetes</taxon>
        <taxon>Micromonosporales</taxon>
        <taxon>Micromonosporaceae</taxon>
        <taxon>Micromonospora</taxon>
    </lineage>
</organism>
<proteinExistence type="predicted"/>
<reference evidence="3 5" key="1">
    <citation type="submission" date="2018-07" db="EMBL/GenBank/DDBJ databases">
        <authorList>
            <person name="Ye Y."/>
        </authorList>
    </citation>
    <scope>NUCLEOTIDE SEQUENCE [LARGE SCALE GENOMIC DNA]</scope>
    <source>
        <strain evidence="3">110B</strain>
        <strain evidence="5">H14(2018)</strain>
    </source>
</reference>
<accession>A0A6N3JV91</accession>
<feature type="region of interest" description="Disordered" evidence="1">
    <location>
        <begin position="1"/>
        <end position="33"/>
    </location>
</feature>
<evidence type="ECO:0000313" key="4">
    <source>
        <dbReference type="EMBL" id="KAB1111986.1"/>
    </source>
</evidence>
<feature type="transmembrane region" description="Helical" evidence="2">
    <location>
        <begin position="38"/>
        <end position="62"/>
    </location>
</feature>
<dbReference type="AlphaFoldDB" id="A0A6N3JV91"/>
<dbReference type="EMBL" id="CP031263">
    <property type="protein sequence ID" value="AXH88816.1"/>
    <property type="molecule type" value="Genomic_DNA"/>
</dbReference>
<dbReference type="EMBL" id="WAAR01000066">
    <property type="protein sequence ID" value="KAB1111986.1"/>
    <property type="molecule type" value="Genomic_DNA"/>
</dbReference>
<gene>
    <name evidence="3" type="ORF">DVH21_02105</name>
    <name evidence="4" type="ORF">F6X54_16050</name>
</gene>
<evidence type="ECO:0000313" key="5">
    <source>
        <dbReference type="Proteomes" id="UP000253958"/>
    </source>
</evidence>
<keyword evidence="2" id="KW-0812">Transmembrane</keyword>
<name>A0A6N3JV91_9ACTN</name>
<evidence type="ECO:0000313" key="3">
    <source>
        <dbReference type="EMBL" id="AXH88816.1"/>
    </source>
</evidence>
<protein>
    <submittedName>
        <fullName evidence="3">Uncharacterized protein</fullName>
    </submittedName>
</protein>
<evidence type="ECO:0000256" key="1">
    <source>
        <dbReference type="SAM" id="MobiDB-lite"/>
    </source>
</evidence>
<keyword evidence="2" id="KW-1133">Transmembrane helix</keyword>
<dbReference type="RefSeq" id="WP_114918710.1">
    <property type="nucleotide sequence ID" value="NZ_CBDRJA010000012.1"/>
</dbReference>
<evidence type="ECO:0000256" key="2">
    <source>
        <dbReference type="SAM" id="Phobius"/>
    </source>
</evidence>
<dbReference type="Proteomes" id="UP000471364">
    <property type="component" value="Unassembled WGS sequence"/>
</dbReference>
<keyword evidence="6" id="KW-1185">Reference proteome</keyword>
<sequence>MSQTPPEWQPPRSEDPIPPISSASRHPAHTAHPRRREWWPFVLFGGISLLVLGFVLLVVVLAR</sequence>
<reference evidence="3 5" key="2">
    <citation type="submission" date="2018-08" db="EMBL/GenBank/DDBJ databases">
        <title>Streptomyces kandeliansis sp. nov., an endophytic bacterium isolated from mangrove plant.</title>
        <authorList>
            <person name="Wang R."/>
        </authorList>
    </citation>
    <scope>NUCLEOTIDE SEQUENCE [LARGE SCALE GENOMIC DNA]</scope>
    <source>
        <strain evidence="3">110B</strain>
        <strain evidence="5">H14(2018)</strain>
    </source>
</reference>
<evidence type="ECO:0000313" key="6">
    <source>
        <dbReference type="Proteomes" id="UP000471364"/>
    </source>
</evidence>